<name>A0ABX8SX00_9BURK</name>
<dbReference type="RefSeq" id="WP_219235198.1">
    <property type="nucleotide sequence ID" value="NZ_CP049362.1"/>
</dbReference>
<keyword evidence="3" id="KW-1185">Reference proteome</keyword>
<dbReference type="PANTHER" id="PTHR22916:SF3">
    <property type="entry name" value="UDP-GLCNAC:BETAGAL BETA-1,3-N-ACETYLGLUCOSAMINYLTRANSFERASE-LIKE PROTEIN 1"/>
    <property type="match status" value="1"/>
</dbReference>
<dbReference type="InterPro" id="IPR001173">
    <property type="entry name" value="Glyco_trans_2-like"/>
</dbReference>
<dbReference type="Pfam" id="PF00535">
    <property type="entry name" value="Glycos_transf_2"/>
    <property type="match status" value="1"/>
</dbReference>
<proteinExistence type="predicted"/>
<reference evidence="2 3" key="1">
    <citation type="submission" date="2020-02" db="EMBL/GenBank/DDBJ databases">
        <title>Partial ammonium oxidation to N2 by heterotrophic bacteria.</title>
        <authorList>
            <person name="Wu M."/>
        </authorList>
    </citation>
    <scope>NUCLEOTIDE SEQUENCE [LARGE SCALE GENOMIC DNA]</scope>
    <source>
        <strain evidence="2 3">HO-1</strain>
    </source>
</reference>
<dbReference type="Proteomes" id="UP000826050">
    <property type="component" value="Chromosome"/>
</dbReference>
<protein>
    <submittedName>
        <fullName evidence="2">Glycosyltransferase family 2 protein</fullName>
    </submittedName>
</protein>
<sequence length="293" mass="33197">MYKECRVSIIIPVRNVEKYIEEAIKSIFSQTYENIEIIVINDNSLDNTEALLADLSKQDSRLKVYSACGKGKVAAFNQGWALCSGDYVFLFAGDDILPPQSIEKRVALFSGNVDVATGKIKSFSNNKKYDGIVYPKKDAPNLSGGAAGFTRLFAEKIFPIPEQLPNEDIWTSLHIKFFAREIKWTREIILLYRIHENNSMGFGVDFDKKNEIIGSRNKAYLLFLEKYKLNLSDKDVRSLSARISAENLRKNGKLLGLLFFKELSIKDRLANISLASKATYRVRVALEKYLAGR</sequence>
<evidence type="ECO:0000313" key="3">
    <source>
        <dbReference type="Proteomes" id="UP000826050"/>
    </source>
</evidence>
<feature type="domain" description="Glycosyltransferase 2-like" evidence="1">
    <location>
        <begin position="8"/>
        <end position="129"/>
    </location>
</feature>
<dbReference type="CDD" id="cd00761">
    <property type="entry name" value="Glyco_tranf_GTA_type"/>
    <property type="match status" value="1"/>
</dbReference>
<evidence type="ECO:0000313" key="2">
    <source>
        <dbReference type="EMBL" id="QXX80249.1"/>
    </source>
</evidence>
<dbReference type="EMBL" id="CP049362">
    <property type="protein sequence ID" value="QXX80249.1"/>
    <property type="molecule type" value="Genomic_DNA"/>
</dbReference>
<evidence type="ECO:0000259" key="1">
    <source>
        <dbReference type="Pfam" id="PF00535"/>
    </source>
</evidence>
<accession>A0ABX8SX00</accession>
<organism evidence="2 3">
    <name type="scientific">Alcaligenes ammonioxydans</name>
    <dbReference type="NCBI Taxonomy" id="2582914"/>
    <lineage>
        <taxon>Bacteria</taxon>
        <taxon>Pseudomonadati</taxon>
        <taxon>Pseudomonadota</taxon>
        <taxon>Betaproteobacteria</taxon>
        <taxon>Burkholderiales</taxon>
        <taxon>Alcaligenaceae</taxon>
        <taxon>Alcaligenes</taxon>
    </lineage>
</organism>
<dbReference type="PANTHER" id="PTHR22916">
    <property type="entry name" value="GLYCOSYLTRANSFERASE"/>
    <property type="match status" value="1"/>
</dbReference>
<gene>
    <name evidence="2" type="ORF">FE795_15320</name>
</gene>